<dbReference type="SUPFAM" id="SSF47384">
    <property type="entry name" value="Homodimeric domain of signal transducing histidine kinase"/>
    <property type="match status" value="1"/>
</dbReference>
<evidence type="ECO:0000256" key="3">
    <source>
        <dbReference type="ARBA" id="ARBA00012438"/>
    </source>
</evidence>
<keyword evidence="10 16" id="KW-0067">ATP-binding</keyword>
<keyword evidence="6" id="KW-0808">Transferase</keyword>
<protein>
    <recommendedName>
        <fullName evidence="3">histidine kinase</fullName>
        <ecNumber evidence="3">2.7.13.3</ecNumber>
    </recommendedName>
</protein>
<evidence type="ECO:0000256" key="6">
    <source>
        <dbReference type="ARBA" id="ARBA00022679"/>
    </source>
</evidence>
<organism evidence="16 17">
    <name type="scientific">Ideonella margarita</name>
    <dbReference type="NCBI Taxonomy" id="2984191"/>
    <lineage>
        <taxon>Bacteria</taxon>
        <taxon>Pseudomonadati</taxon>
        <taxon>Pseudomonadota</taxon>
        <taxon>Betaproteobacteria</taxon>
        <taxon>Burkholderiales</taxon>
        <taxon>Sphaerotilaceae</taxon>
        <taxon>Ideonella</taxon>
    </lineage>
</organism>
<dbReference type="Gene3D" id="3.30.565.10">
    <property type="entry name" value="Histidine kinase-like ATPase, C-terminal domain"/>
    <property type="match status" value="1"/>
</dbReference>
<dbReference type="EC" id="2.7.13.3" evidence="3"/>
<dbReference type="CDD" id="cd00082">
    <property type="entry name" value="HisKA"/>
    <property type="match status" value="1"/>
</dbReference>
<dbReference type="InterPro" id="IPR004358">
    <property type="entry name" value="Sig_transdc_His_kin-like_C"/>
</dbReference>
<dbReference type="RefSeq" id="WP_341398585.1">
    <property type="nucleotide sequence ID" value="NZ_JBBUTI010000005.1"/>
</dbReference>
<evidence type="ECO:0000256" key="11">
    <source>
        <dbReference type="ARBA" id="ARBA00022989"/>
    </source>
</evidence>
<evidence type="ECO:0000256" key="4">
    <source>
        <dbReference type="ARBA" id="ARBA00022475"/>
    </source>
</evidence>
<dbReference type="InterPro" id="IPR017055">
    <property type="entry name" value="Sig_transdc_His_kinase_DctB"/>
</dbReference>
<dbReference type="InterPro" id="IPR035965">
    <property type="entry name" value="PAS-like_dom_sf"/>
</dbReference>
<dbReference type="Pfam" id="PF00989">
    <property type="entry name" value="PAS"/>
    <property type="match status" value="1"/>
</dbReference>
<keyword evidence="11" id="KW-1133">Transmembrane helix</keyword>
<accession>A0ABU9C396</accession>
<dbReference type="SUPFAM" id="SSF55874">
    <property type="entry name" value="ATPase domain of HSP90 chaperone/DNA topoisomerase II/histidine kinase"/>
    <property type="match status" value="1"/>
</dbReference>
<dbReference type="EMBL" id="JBBUTI010000005">
    <property type="protein sequence ID" value="MEK8046298.1"/>
    <property type="molecule type" value="Genomic_DNA"/>
</dbReference>
<dbReference type="SMART" id="SM00388">
    <property type="entry name" value="HisKA"/>
    <property type="match status" value="1"/>
</dbReference>
<keyword evidence="17" id="KW-1185">Reference proteome</keyword>
<keyword evidence="5" id="KW-0597">Phosphoprotein</keyword>
<evidence type="ECO:0000313" key="16">
    <source>
        <dbReference type="EMBL" id="MEK8046298.1"/>
    </source>
</evidence>
<dbReference type="PIRSF" id="PIRSF036431">
    <property type="entry name" value="STHK_DctB"/>
    <property type="match status" value="1"/>
</dbReference>
<evidence type="ECO:0000259" key="15">
    <source>
        <dbReference type="PROSITE" id="PS50113"/>
    </source>
</evidence>
<evidence type="ECO:0000259" key="13">
    <source>
        <dbReference type="PROSITE" id="PS50109"/>
    </source>
</evidence>
<evidence type="ECO:0000256" key="5">
    <source>
        <dbReference type="ARBA" id="ARBA00022553"/>
    </source>
</evidence>
<dbReference type="NCBIfam" id="TIGR00229">
    <property type="entry name" value="sensory_box"/>
    <property type="match status" value="1"/>
</dbReference>
<evidence type="ECO:0000256" key="9">
    <source>
        <dbReference type="ARBA" id="ARBA00022777"/>
    </source>
</evidence>
<dbReference type="InterPro" id="IPR005467">
    <property type="entry name" value="His_kinase_dom"/>
</dbReference>
<dbReference type="InterPro" id="IPR003594">
    <property type="entry name" value="HATPase_dom"/>
</dbReference>
<dbReference type="Proteomes" id="UP001379945">
    <property type="component" value="Unassembled WGS sequence"/>
</dbReference>
<reference evidence="16 17" key="1">
    <citation type="submission" date="2024-04" db="EMBL/GenBank/DDBJ databases">
        <title>Novel species of the genus Ideonella isolated from streams.</title>
        <authorList>
            <person name="Lu H."/>
        </authorList>
    </citation>
    <scope>NUCLEOTIDE SEQUENCE [LARGE SCALE GENOMIC DNA]</scope>
    <source>
        <strain evidence="16 17">LYT19W</strain>
    </source>
</reference>
<dbReference type="SUPFAM" id="SSF103190">
    <property type="entry name" value="Sensory domain-like"/>
    <property type="match status" value="1"/>
</dbReference>
<dbReference type="SMART" id="SM00387">
    <property type="entry name" value="HATPase_c"/>
    <property type="match status" value="1"/>
</dbReference>
<keyword evidence="9" id="KW-0418">Kinase</keyword>
<comment type="subcellular location">
    <subcellularLocation>
        <location evidence="2">Cell membrane</location>
        <topology evidence="2">Multi-pass membrane protein</topology>
    </subcellularLocation>
</comment>
<keyword evidence="4" id="KW-1003">Cell membrane</keyword>
<evidence type="ECO:0000256" key="8">
    <source>
        <dbReference type="ARBA" id="ARBA00022741"/>
    </source>
</evidence>
<evidence type="ECO:0000256" key="7">
    <source>
        <dbReference type="ARBA" id="ARBA00022692"/>
    </source>
</evidence>
<dbReference type="InterPro" id="IPR029151">
    <property type="entry name" value="Sensor-like_sf"/>
</dbReference>
<dbReference type="InterPro" id="IPR013767">
    <property type="entry name" value="PAS_fold"/>
</dbReference>
<dbReference type="Gene3D" id="3.30.450.20">
    <property type="entry name" value="PAS domain"/>
    <property type="match status" value="3"/>
</dbReference>
<dbReference type="PANTHER" id="PTHR43065:SF10">
    <property type="entry name" value="PEROXIDE STRESS-ACTIVATED HISTIDINE KINASE MAK3"/>
    <property type="match status" value="1"/>
</dbReference>
<dbReference type="GO" id="GO:0005524">
    <property type="term" value="F:ATP binding"/>
    <property type="evidence" value="ECO:0007669"/>
    <property type="project" value="UniProtKB-KW"/>
</dbReference>
<dbReference type="PROSITE" id="PS50109">
    <property type="entry name" value="HIS_KIN"/>
    <property type="match status" value="1"/>
</dbReference>
<sequence length="702" mass="77724">MLGVALLLLLAVALAGLAGAWAERRATAERRAVLQSALETHAQWLRGVTGQYAALPTVVGQQADVVALLKQPESLDHRQRINRYLEAISLKAGSTALYVMDRQGQTLAASNWRTADSFVGQVYARRPYFVEALAGHTGLFYGIGLTTSKPGLFIAEPIVDGGRVVGVVAVKVALDALAASWARSPEPVVLRDQRGVTFLASHPEWRYRSTRPLTSLEQTWLADSQAYGAQLPLPVLPWHTVPGLHTGDQLLDMQVQGTTTRYLALDLPLPDYGWTLTAMSEHAGIVQAREQAWATTALLLALLTTGTLYWRLRERRYAEQQQARVDLEQRVADRTRELQEAHAFRHAMEESLLVGMRARDLDGRIIYVNRALCRITGFDADELLGCLPPYPYWHPSDMERHWSESKATLSGQAEPTGFESRLRHKHGHDVITMIYTAPLIDANGVQRGWMSSVVDITAQRQTEATQRAQEVQLQRAARLAGLGEMASTLAHELNQPLMAMSNFAAAATALAQSGPQEMLLASLHDIQEQAHRASDIVRRIRGLVRPGRHPRETLQIADVLQRVLHWLQPELQARPARVISHWPDDLPGVSADRVLIEQVLMNLLLNALQALEGLPTERRLIELSGEVQADGHLHVRVADRGPGVRPEHAPHLFDAFFTTRHDGLGLGLNICRSIIESHGGALVWQAREGGGAVFEFNLPLQR</sequence>
<feature type="domain" description="PAC" evidence="15">
    <location>
        <begin position="416"/>
        <end position="468"/>
    </location>
</feature>
<comment type="caution">
    <text evidence="16">The sequence shown here is derived from an EMBL/GenBank/DDBJ whole genome shotgun (WGS) entry which is preliminary data.</text>
</comment>
<evidence type="ECO:0000256" key="12">
    <source>
        <dbReference type="ARBA" id="ARBA00023012"/>
    </source>
</evidence>
<dbReference type="PROSITE" id="PS50112">
    <property type="entry name" value="PAS"/>
    <property type="match status" value="1"/>
</dbReference>
<dbReference type="Pfam" id="PF02518">
    <property type="entry name" value="HATPase_c"/>
    <property type="match status" value="1"/>
</dbReference>
<dbReference type="SMART" id="SM00091">
    <property type="entry name" value="PAS"/>
    <property type="match status" value="1"/>
</dbReference>
<dbReference type="Pfam" id="PF00512">
    <property type="entry name" value="HisKA"/>
    <property type="match status" value="1"/>
</dbReference>
<dbReference type="InterPro" id="IPR000700">
    <property type="entry name" value="PAS-assoc_C"/>
</dbReference>
<feature type="domain" description="Histidine kinase" evidence="13">
    <location>
        <begin position="488"/>
        <end position="702"/>
    </location>
</feature>
<gene>
    <name evidence="16" type="ORF">AACH00_08090</name>
</gene>
<dbReference type="CDD" id="cd00130">
    <property type="entry name" value="PAS"/>
    <property type="match status" value="1"/>
</dbReference>
<dbReference type="PRINTS" id="PR00344">
    <property type="entry name" value="BCTRLSENSOR"/>
</dbReference>
<dbReference type="Gene3D" id="1.10.287.130">
    <property type="match status" value="1"/>
</dbReference>
<keyword evidence="11" id="KW-0472">Membrane</keyword>
<evidence type="ECO:0000313" key="17">
    <source>
        <dbReference type="Proteomes" id="UP001379945"/>
    </source>
</evidence>
<keyword evidence="7" id="KW-0812">Transmembrane</keyword>
<evidence type="ECO:0000259" key="14">
    <source>
        <dbReference type="PROSITE" id="PS50112"/>
    </source>
</evidence>
<keyword evidence="12" id="KW-0902">Two-component regulatory system</keyword>
<evidence type="ECO:0000256" key="1">
    <source>
        <dbReference type="ARBA" id="ARBA00000085"/>
    </source>
</evidence>
<keyword evidence="8" id="KW-0547">Nucleotide-binding</keyword>
<feature type="domain" description="PAS" evidence="14">
    <location>
        <begin position="340"/>
        <end position="412"/>
    </location>
</feature>
<dbReference type="InterPro" id="IPR036890">
    <property type="entry name" value="HATPase_C_sf"/>
</dbReference>
<comment type="catalytic activity">
    <reaction evidence="1">
        <text>ATP + protein L-histidine = ADP + protein N-phospho-L-histidine.</text>
        <dbReference type="EC" id="2.7.13.3"/>
    </reaction>
</comment>
<dbReference type="InterPro" id="IPR003661">
    <property type="entry name" value="HisK_dim/P_dom"/>
</dbReference>
<dbReference type="PANTHER" id="PTHR43065">
    <property type="entry name" value="SENSOR HISTIDINE KINASE"/>
    <property type="match status" value="1"/>
</dbReference>
<proteinExistence type="predicted"/>
<evidence type="ECO:0000256" key="10">
    <source>
        <dbReference type="ARBA" id="ARBA00022840"/>
    </source>
</evidence>
<dbReference type="InterPro" id="IPR036097">
    <property type="entry name" value="HisK_dim/P_sf"/>
</dbReference>
<dbReference type="SUPFAM" id="SSF55785">
    <property type="entry name" value="PYP-like sensor domain (PAS domain)"/>
    <property type="match status" value="1"/>
</dbReference>
<evidence type="ECO:0000256" key="2">
    <source>
        <dbReference type="ARBA" id="ARBA00004651"/>
    </source>
</evidence>
<name>A0ABU9C396_9BURK</name>
<dbReference type="PROSITE" id="PS50113">
    <property type="entry name" value="PAC"/>
    <property type="match status" value="1"/>
</dbReference>
<dbReference type="InterPro" id="IPR000014">
    <property type="entry name" value="PAS"/>
</dbReference>